<feature type="binding site" evidence="15 16">
    <location>
        <begin position="130"/>
        <end position="135"/>
    </location>
    <ligand>
        <name>S-adenosyl-L-methionine</name>
        <dbReference type="ChEBI" id="CHEBI:59789"/>
    </ligand>
</feature>
<dbReference type="Proteomes" id="UP000587760">
    <property type="component" value="Unassembled WGS sequence"/>
</dbReference>
<proteinExistence type="inferred from homology"/>
<dbReference type="InterPro" id="IPR002649">
    <property type="entry name" value="tRNA_m1G_MeTrfase_TrmD"/>
</dbReference>
<comment type="function">
    <text evidence="1 15 17">Specifically methylates guanosine-37 in various tRNAs.</text>
</comment>
<dbReference type="InterPro" id="IPR029028">
    <property type="entry name" value="Alpha/beta_knot_MTases"/>
</dbReference>
<gene>
    <name evidence="15" type="primary">trmD</name>
    <name evidence="19" type="ORF">HNR50_000754</name>
</gene>
<name>A0A841R6W7_9SPIO</name>
<dbReference type="GO" id="GO:0005829">
    <property type="term" value="C:cytosol"/>
    <property type="evidence" value="ECO:0007669"/>
    <property type="project" value="TreeGrafter"/>
</dbReference>
<dbReference type="Gene3D" id="1.10.1270.20">
    <property type="entry name" value="tRNA(m1g37)methyltransferase, domain 2"/>
    <property type="match status" value="1"/>
</dbReference>
<dbReference type="RefSeq" id="WP_184743955.1">
    <property type="nucleotide sequence ID" value="NZ_JACHGJ010000001.1"/>
</dbReference>
<comment type="similarity">
    <text evidence="3 15 17">Belongs to the RNA methyltransferase TrmD family.</text>
</comment>
<dbReference type="HAMAP" id="MF_00605">
    <property type="entry name" value="TrmD"/>
    <property type="match status" value="1"/>
</dbReference>
<evidence type="ECO:0000256" key="11">
    <source>
        <dbReference type="ARBA" id="ARBA00022694"/>
    </source>
</evidence>
<comment type="subcellular location">
    <subcellularLocation>
        <location evidence="2 15 17">Cytoplasm</location>
    </subcellularLocation>
</comment>
<dbReference type="EC" id="2.1.1.228" evidence="5 15"/>
<sequence length="247" mass="27662">MKFTILSLFPEILEGFFNSSIMSRAVKNNLVEYNFVNIRDFAFDKHRTCDDAPYGGGAGMVMKAEPLAAALDSVNAGQTRTVYMSPSGKKLDQKLSLELSGEKEIVIICGRYEGIDQRIIDLYVDDEISIGDYVISSGEVAALVLVDSVYRLCEGVITKESLEEESFQNALLEYPHYTRPEVFQGRGVPDILLSGHHAKIEKWRLKKQLEKTLANRPDLLESGQLSDEAEKMLNEMVIQEEGPNGYN</sequence>
<keyword evidence="11 15" id="KW-0819">tRNA processing</keyword>
<comment type="caution">
    <text evidence="19">The sequence shown here is derived from an EMBL/GenBank/DDBJ whole genome shotgun (WGS) entry which is preliminary data.</text>
</comment>
<evidence type="ECO:0000256" key="14">
    <source>
        <dbReference type="ARBA" id="ARBA00047783"/>
    </source>
</evidence>
<evidence type="ECO:0000256" key="2">
    <source>
        <dbReference type="ARBA" id="ARBA00004496"/>
    </source>
</evidence>
<accession>A0A841R6W7</accession>
<evidence type="ECO:0000256" key="17">
    <source>
        <dbReference type="RuleBase" id="RU003464"/>
    </source>
</evidence>
<dbReference type="SUPFAM" id="SSF75217">
    <property type="entry name" value="alpha/beta knot"/>
    <property type="match status" value="1"/>
</dbReference>
<organism evidence="19 20">
    <name type="scientific">Spirochaeta isovalerica</name>
    <dbReference type="NCBI Taxonomy" id="150"/>
    <lineage>
        <taxon>Bacteria</taxon>
        <taxon>Pseudomonadati</taxon>
        <taxon>Spirochaetota</taxon>
        <taxon>Spirochaetia</taxon>
        <taxon>Spirochaetales</taxon>
        <taxon>Spirochaetaceae</taxon>
        <taxon>Spirochaeta</taxon>
    </lineage>
</organism>
<dbReference type="AlphaFoldDB" id="A0A841R6W7"/>
<dbReference type="GO" id="GO:0052906">
    <property type="term" value="F:tRNA (guanine(37)-N1)-methyltransferase activity"/>
    <property type="evidence" value="ECO:0007669"/>
    <property type="project" value="UniProtKB-UniRule"/>
</dbReference>
<evidence type="ECO:0000256" key="16">
    <source>
        <dbReference type="PIRSR" id="PIRSR000386-1"/>
    </source>
</evidence>
<dbReference type="NCBIfam" id="TIGR00088">
    <property type="entry name" value="trmD"/>
    <property type="match status" value="1"/>
</dbReference>
<keyword evidence="20" id="KW-1185">Reference proteome</keyword>
<reference evidence="19 20" key="1">
    <citation type="submission" date="2020-08" db="EMBL/GenBank/DDBJ databases">
        <title>Genomic Encyclopedia of Type Strains, Phase IV (KMG-IV): sequencing the most valuable type-strain genomes for metagenomic binning, comparative biology and taxonomic classification.</title>
        <authorList>
            <person name="Goeker M."/>
        </authorList>
    </citation>
    <scope>NUCLEOTIDE SEQUENCE [LARGE SCALE GENOMIC DNA]</scope>
    <source>
        <strain evidence="19 20">DSM 2461</strain>
    </source>
</reference>
<dbReference type="CDD" id="cd18080">
    <property type="entry name" value="TrmD-like"/>
    <property type="match status" value="1"/>
</dbReference>
<dbReference type="PANTHER" id="PTHR46417">
    <property type="entry name" value="TRNA (GUANINE-N(1)-)-METHYLTRANSFERASE"/>
    <property type="match status" value="1"/>
</dbReference>
<dbReference type="InterPro" id="IPR023148">
    <property type="entry name" value="tRNA_m1G_MeTrfase_C_sf"/>
</dbReference>
<keyword evidence="8 15" id="KW-0489">Methyltransferase</keyword>
<evidence type="ECO:0000256" key="9">
    <source>
        <dbReference type="ARBA" id="ARBA00022679"/>
    </source>
</evidence>
<dbReference type="FunFam" id="3.40.1280.10:FF:000001">
    <property type="entry name" value="tRNA (guanine-N(1)-)-methyltransferase"/>
    <property type="match status" value="1"/>
</dbReference>
<dbReference type="PIRSF" id="PIRSF000386">
    <property type="entry name" value="tRNA_mtase"/>
    <property type="match status" value="1"/>
</dbReference>
<evidence type="ECO:0000256" key="7">
    <source>
        <dbReference type="ARBA" id="ARBA00022490"/>
    </source>
</evidence>
<comment type="catalytic activity">
    <reaction evidence="14 15 17">
        <text>guanosine(37) in tRNA + S-adenosyl-L-methionine = N(1)-methylguanosine(37) in tRNA + S-adenosyl-L-homocysteine + H(+)</text>
        <dbReference type="Rhea" id="RHEA:36899"/>
        <dbReference type="Rhea" id="RHEA-COMP:10145"/>
        <dbReference type="Rhea" id="RHEA-COMP:10147"/>
        <dbReference type="ChEBI" id="CHEBI:15378"/>
        <dbReference type="ChEBI" id="CHEBI:57856"/>
        <dbReference type="ChEBI" id="CHEBI:59789"/>
        <dbReference type="ChEBI" id="CHEBI:73542"/>
        <dbReference type="ChEBI" id="CHEBI:74269"/>
        <dbReference type="EC" id="2.1.1.228"/>
    </reaction>
</comment>
<dbReference type="InterPro" id="IPR029026">
    <property type="entry name" value="tRNA_m1G_MTases_N"/>
</dbReference>
<keyword evidence="7 15" id="KW-0963">Cytoplasm</keyword>
<evidence type="ECO:0000256" key="5">
    <source>
        <dbReference type="ARBA" id="ARBA00012807"/>
    </source>
</evidence>
<feature type="domain" description="tRNA methyltransferase TRMD/TRM10-type" evidence="18">
    <location>
        <begin position="1"/>
        <end position="221"/>
    </location>
</feature>
<dbReference type="Pfam" id="PF01746">
    <property type="entry name" value="tRNA_m1G_MT"/>
    <property type="match status" value="1"/>
</dbReference>
<evidence type="ECO:0000259" key="18">
    <source>
        <dbReference type="Pfam" id="PF01746"/>
    </source>
</evidence>
<dbReference type="GO" id="GO:0002939">
    <property type="term" value="P:tRNA N1-guanine methylation"/>
    <property type="evidence" value="ECO:0007669"/>
    <property type="project" value="TreeGrafter"/>
</dbReference>
<evidence type="ECO:0000313" key="19">
    <source>
        <dbReference type="EMBL" id="MBB6479121.1"/>
    </source>
</evidence>
<dbReference type="PANTHER" id="PTHR46417:SF1">
    <property type="entry name" value="TRNA (GUANINE-N(1)-)-METHYLTRANSFERASE"/>
    <property type="match status" value="1"/>
</dbReference>
<comment type="subunit">
    <text evidence="4 15 17">Homodimer.</text>
</comment>
<evidence type="ECO:0000256" key="4">
    <source>
        <dbReference type="ARBA" id="ARBA00011738"/>
    </source>
</evidence>
<evidence type="ECO:0000313" key="20">
    <source>
        <dbReference type="Proteomes" id="UP000587760"/>
    </source>
</evidence>
<evidence type="ECO:0000256" key="13">
    <source>
        <dbReference type="ARBA" id="ARBA00033392"/>
    </source>
</evidence>
<evidence type="ECO:0000256" key="10">
    <source>
        <dbReference type="ARBA" id="ARBA00022691"/>
    </source>
</evidence>
<dbReference type="InterPro" id="IPR016009">
    <property type="entry name" value="tRNA_MeTrfase_TRMD/TRM10"/>
</dbReference>
<keyword evidence="10 15" id="KW-0949">S-adenosyl-L-methionine</keyword>
<dbReference type="EMBL" id="JACHGJ010000001">
    <property type="protein sequence ID" value="MBB6479121.1"/>
    <property type="molecule type" value="Genomic_DNA"/>
</dbReference>
<evidence type="ECO:0000256" key="6">
    <source>
        <dbReference type="ARBA" id="ARBA00014679"/>
    </source>
</evidence>
<feature type="binding site" evidence="15 16">
    <location>
        <position position="110"/>
    </location>
    <ligand>
        <name>S-adenosyl-L-methionine</name>
        <dbReference type="ChEBI" id="CHEBI:59789"/>
    </ligand>
</feature>
<evidence type="ECO:0000256" key="12">
    <source>
        <dbReference type="ARBA" id="ARBA00029736"/>
    </source>
</evidence>
<keyword evidence="9 15" id="KW-0808">Transferase</keyword>
<dbReference type="NCBIfam" id="NF000648">
    <property type="entry name" value="PRK00026.1"/>
    <property type="match status" value="1"/>
</dbReference>
<evidence type="ECO:0000256" key="8">
    <source>
        <dbReference type="ARBA" id="ARBA00022603"/>
    </source>
</evidence>
<protein>
    <recommendedName>
        <fullName evidence="6 15">tRNA (guanine-N(1)-)-methyltransferase</fullName>
        <ecNumber evidence="5 15">2.1.1.228</ecNumber>
    </recommendedName>
    <alternativeName>
        <fullName evidence="12 15">M1G-methyltransferase</fullName>
    </alternativeName>
    <alternativeName>
        <fullName evidence="13 15">tRNA [GM37] methyltransferase</fullName>
    </alternativeName>
</protein>
<evidence type="ECO:0000256" key="1">
    <source>
        <dbReference type="ARBA" id="ARBA00002634"/>
    </source>
</evidence>
<evidence type="ECO:0000256" key="15">
    <source>
        <dbReference type="HAMAP-Rule" id="MF_00605"/>
    </source>
</evidence>
<evidence type="ECO:0000256" key="3">
    <source>
        <dbReference type="ARBA" id="ARBA00007630"/>
    </source>
</evidence>
<dbReference type="Gene3D" id="3.40.1280.10">
    <property type="match status" value="1"/>
</dbReference>
<dbReference type="FunFam" id="1.10.1270.20:FF:000001">
    <property type="entry name" value="tRNA (guanine-N(1)-)-methyltransferase"/>
    <property type="match status" value="1"/>
</dbReference>